<sequence length="262" mass="29066">MLCYYPGCSAKGIGKDMDEAVKAVAEKLGIDYKEIEGWSCCGAGVVDDASPLGAAILAHGNMALAKEQRCDKVFTACGICFFQFMKWKGKVKQNEALKEKVEEALKSHFLEPADVEVLHFIELLAEKLTDDDIVRPLPYLKVAIYPGCQAKRGLAAKGKNAFKLMEDILKKLQVEIGPRIDFCCGFPSSTYDKRNSKKMAEEVVRRSLDADVIVTLCPFCQYHIDTTVKGKPIVHLHQLVGLALGIEPEKLGLHRHNNKLEI</sequence>
<evidence type="ECO:0000256" key="1">
    <source>
        <dbReference type="ARBA" id="ARBA00023002"/>
    </source>
</evidence>
<reference evidence="3" key="1">
    <citation type="submission" date="2013-11" db="EMBL/GenBank/DDBJ databases">
        <title>Comparative genomics of Ignicoccus.</title>
        <authorList>
            <person name="Podar M."/>
        </authorList>
    </citation>
    <scope>NUCLEOTIDE SEQUENCE</scope>
    <source>
        <strain evidence="3">DSM 13166</strain>
    </source>
</reference>
<dbReference type="PANTHER" id="PTHR42947:SF1">
    <property type="entry name" value="COB--COM HETERODISULFIDE REDUCTASE SUBUNIT B 1"/>
    <property type="match status" value="1"/>
</dbReference>
<dbReference type="PANTHER" id="PTHR42947">
    <property type="entry name" value="COB--COM HETERODISULFIDE REDUCTASE SUBUNIT B 1"/>
    <property type="match status" value="1"/>
</dbReference>
<dbReference type="Pfam" id="PF02754">
    <property type="entry name" value="CCG"/>
    <property type="match status" value="2"/>
</dbReference>
<dbReference type="KEGG" id="ipc:IPA_07325"/>
<accession>A0A977PL48</accession>
<organism evidence="3 4">
    <name type="scientific">Ignicoccus pacificus DSM 13166</name>
    <dbReference type="NCBI Taxonomy" id="940294"/>
    <lineage>
        <taxon>Archaea</taxon>
        <taxon>Thermoproteota</taxon>
        <taxon>Thermoprotei</taxon>
        <taxon>Desulfurococcales</taxon>
        <taxon>Desulfurococcaceae</taxon>
        <taxon>Ignicoccus</taxon>
    </lineage>
</organism>
<dbReference type="GO" id="GO:0016491">
    <property type="term" value="F:oxidoreductase activity"/>
    <property type="evidence" value="ECO:0007669"/>
    <property type="project" value="UniProtKB-KW"/>
</dbReference>
<proteinExistence type="predicted"/>
<evidence type="ECO:0000259" key="2">
    <source>
        <dbReference type="Pfam" id="PF02754"/>
    </source>
</evidence>
<dbReference type="AlphaFoldDB" id="A0A977PL48"/>
<dbReference type="Gene3D" id="1.20.1050.140">
    <property type="match status" value="1"/>
</dbReference>
<keyword evidence="4" id="KW-1185">Reference proteome</keyword>
<keyword evidence="1" id="KW-0560">Oxidoreductase</keyword>
<protein>
    <recommendedName>
        <fullName evidence="2">Cysteine-rich domain-containing protein</fullName>
    </recommendedName>
</protein>
<dbReference type="Proteomes" id="UP001063698">
    <property type="component" value="Chromosome"/>
</dbReference>
<feature type="domain" description="Cysteine-rich" evidence="2">
    <location>
        <begin position="142"/>
        <end position="225"/>
    </location>
</feature>
<feature type="domain" description="Cysteine-rich" evidence="2">
    <location>
        <begin position="4"/>
        <end position="84"/>
    </location>
</feature>
<gene>
    <name evidence="3" type="ORF">IPA_07325</name>
</gene>
<evidence type="ECO:0000313" key="3">
    <source>
        <dbReference type="EMBL" id="UXD22682.1"/>
    </source>
</evidence>
<dbReference type="InterPro" id="IPR051278">
    <property type="entry name" value="HdrB/HdrD_reductase"/>
</dbReference>
<dbReference type="EMBL" id="CP006868">
    <property type="protein sequence ID" value="UXD22682.1"/>
    <property type="molecule type" value="Genomic_DNA"/>
</dbReference>
<evidence type="ECO:0000313" key="4">
    <source>
        <dbReference type="Proteomes" id="UP001063698"/>
    </source>
</evidence>
<name>A0A977PL48_9CREN</name>
<dbReference type="InterPro" id="IPR004017">
    <property type="entry name" value="Cys_rich_dom"/>
</dbReference>